<sequence>MKINVVKLTIKKAASLMEQHAFSSYDLTKECLHRIEAMNQKGPALQAVLEVNPGALDAARRLDQERAEGTVRSLLHGIPLLLKDNIATGDDMHTSAGSFALRDSFASRDASLVRRLREAGAVFVGKANMTEWANFISYTMPDGFSARGGRVKNYFHPDFPVGGSSSGCAAGVAAGFALAAVGTETSGSIVKPSVHSSLVGLKPSIGLVSRSGIIPIARTQDTAGPMAKTAEDAAILLDIMAGCDSEDLATVSADVWKRQRAAHSYDCRREHCRIGVLRQFFAHITPSHKSLIEKKALQRMEDNGHQIIEVGNFAPYENIYDENTPDYLGEEVLIYEFKASLESYLRNWTRERTFLTLKELIQYNELHRDQAIPYGQEVFYRAEAAAESGYDSIYQKARERDYRVCVTCGLEKALQENKLDLLAFPHFYGCTVPARAGWPALTLPVGIDFQQGATALTLVGDQYDDWRLLQMASVLERLLN</sequence>
<dbReference type="Proteomes" id="UP000284841">
    <property type="component" value="Unassembled WGS sequence"/>
</dbReference>
<dbReference type="InterPro" id="IPR036928">
    <property type="entry name" value="AS_sf"/>
</dbReference>
<keyword evidence="2" id="KW-0378">Hydrolase</keyword>
<feature type="domain" description="Amidase" evidence="1">
    <location>
        <begin position="26"/>
        <end position="469"/>
    </location>
</feature>
<dbReference type="OrthoDB" id="9811471at2"/>
<dbReference type="Gene3D" id="3.90.1300.10">
    <property type="entry name" value="Amidase signature (AS) domain"/>
    <property type="match status" value="1"/>
</dbReference>
<evidence type="ECO:0000313" key="2">
    <source>
        <dbReference type="EMBL" id="RHJ85926.1"/>
    </source>
</evidence>
<dbReference type="STRING" id="1776384.GCA_900086585_01973"/>
<protein>
    <submittedName>
        <fullName evidence="2">Amidase</fullName>
        <ecNumber evidence="2">3.5.1.4</ecNumber>
    </submittedName>
</protein>
<evidence type="ECO:0000313" key="3">
    <source>
        <dbReference type="Proteomes" id="UP000284841"/>
    </source>
</evidence>
<keyword evidence="3" id="KW-1185">Reference proteome</keyword>
<dbReference type="SUPFAM" id="SSF75304">
    <property type="entry name" value="Amidase signature (AS) enzymes"/>
    <property type="match status" value="1"/>
</dbReference>
<dbReference type="EMBL" id="QRMS01000004">
    <property type="protein sequence ID" value="RHJ85926.1"/>
    <property type="molecule type" value="Genomic_DNA"/>
</dbReference>
<proteinExistence type="predicted"/>
<dbReference type="Pfam" id="PF01425">
    <property type="entry name" value="Amidase"/>
    <property type="match status" value="1"/>
</dbReference>
<dbReference type="PANTHER" id="PTHR42678">
    <property type="entry name" value="AMIDASE"/>
    <property type="match status" value="1"/>
</dbReference>
<accession>A0A415DYL1</accession>
<gene>
    <name evidence="2" type="ORF">DW099_13860</name>
</gene>
<dbReference type="PANTHER" id="PTHR42678:SF34">
    <property type="entry name" value="OS04G0183300 PROTEIN"/>
    <property type="match status" value="1"/>
</dbReference>
<dbReference type="AlphaFoldDB" id="A0A415DYL1"/>
<name>A0A415DYL1_9FIRM</name>
<reference evidence="2 3" key="1">
    <citation type="submission" date="2018-08" db="EMBL/GenBank/DDBJ databases">
        <title>A genome reference for cultivated species of the human gut microbiota.</title>
        <authorList>
            <person name="Zou Y."/>
            <person name="Xue W."/>
            <person name="Luo G."/>
        </authorList>
    </citation>
    <scope>NUCLEOTIDE SEQUENCE [LARGE SCALE GENOMIC DNA]</scope>
    <source>
        <strain evidence="2 3">AM07-24</strain>
    </source>
</reference>
<dbReference type="RefSeq" id="WP_118336095.1">
    <property type="nucleotide sequence ID" value="NZ_AP025567.1"/>
</dbReference>
<comment type="caution">
    <text evidence="2">The sequence shown here is derived from an EMBL/GenBank/DDBJ whole genome shotgun (WGS) entry which is preliminary data.</text>
</comment>
<organism evidence="2 3">
    <name type="scientific">Emergencia timonensis</name>
    <dbReference type="NCBI Taxonomy" id="1776384"/>
    <lineage>
        <taxon>Bacteria</taxon>
        <taxon>Bacillati</taxon>
        <taxon>Bacillota</taxon>
        <taxon>Clostridia</taxon>
        <taxon>Peptostreptococcales</taxon>
        <taxon>Anaerovoracaceae</taxon>
        <taxon>Emergencia</taxon>
    </lineage>
</organism>
<dbReference type="InterPro" id="IPR023631">
    <property type="entry name" value="Amidase_dom"/>
</dbReference>
<dbReference type="GO" id="GO:0004040">
    <property type="term" value="F:amidase activity"/>
    <property type="evidence" value="ECO:0007669"/>
    <property type="project" value="UniProtKB-EC"/>
</dbReference>
<evidence type="ECO:0000259" key="1">
    <source>
        <dbReference type="Pfam" id="PF01425"/>
    </source>
</evidence>
<dbReference type="EC" id="3.5.1.4" evidence="2"/>